<dbReference type="Gene3D" id="3.40.50.1110">
    <property type="entry name" value="SGNH hydrolase"/>
    <property type="match status" value="1"/>
</dbReference>
<comment type="caution">
    <text evidence="2">The sequence shown here is derived from an EMBL/GenBank/DDBJ whole genome shotgun (WGS) entry which is preliminary data.</text>
</comment>
<organism evidence="2">
    <name type="scientific">marine sediment metagenome</name>
    <dbReference type="NCBI Taxonomy" id="412755"/>
    <lineage>
        <taxon>unclassified sequences</taxon>
        <taxon>metagenomes</taxon>
        <taxon>ecological metagenomes</taxon>
    </lineage>
</organism>
<dbReference type="PROSITE" id="PS51257">
    <property type="entry name" value="PROKAR_LIPOPROTEIN"/>
    <property type="match status" value="1"/>
</dbReference>
<name>A0A0F9YI62_9ZZZZ</name>
<sequence>MKPWKNCLLAIPLSLMTLLACAPAAAQGILIVGDSISAAFGLELERGWVSLLKARLHEHSYELPVVNASVSGDTTAGGLARLPRLLEVHQPDLVVIELGGNDGLRGLAPDKMQQNLSAMIDAALAADADVLLMGMRIPPNYGVRYTEAFEQVYRDLGSEPQVTLVPFVLEGVAGVPELVQADGIHPNAKGQPGILENAWPPISDWLVKQP</sequence>
<accession>A0A0F9YI62</accession>
<dbReference type="PANTHER" id="PTHR30383">
    <property type="entry name" value="THIOESTERASE 1/PROTEASE 1/LYSOPHOSPHOLIPASE L1"/>
    <property type="match status" value="1"/>
</dbReference>
<evidence type="ECO:0000313" key="2">
    <source>
        <dbReference type="EMBL" id="KKO04149.1"/>
    </source>
</evidence>
<feature type="domain" description="SGNH hydrolase-type esterase" evidence="1">
    <location>
        <begin position="32"/>
        <end position="191"/>
    </location>
</feature>
<dbReference type="InterPro" id="IPR036514">
    <property type="entry name" value="SGNH_hydro_sf"/>
</dbReference>
<protein>
    <recommendedName>
        <fullName evidence="1">SGNH hydrolase-type esterase domain-containing protein</fullName>
    </recommendedName>
</protein>
<dbReference type="SUPFAM" id="SSF52266">
    <property type="entry name" value="SGNH hydrolase"/>
    <property type="match status" value="1"/>
</dbReference>
<dbReference type="InterPro" id="IPR013830">
    <property type="entry name" value="SGNH_hydro"/>
</dbReference>
<dbReference type="PANTHER" id="PTHR30383:SF24">
    <property type="entry name" value="THIOESTERASE 1_PROTEASE 1_LYSOPHOSPHOLIPASE L1"/>
    <property type="match status" value="1"/>
</dbReference>
<dbReference type="InterPro" id="IPR051532">
    <property type="entry name" value="Ester_Hydrolysis_Enzymes"/>
</dbReference>
<dbReference type="CDD" id="cd01822">
    <property type="entry name" value="Lysophospholipase_L1_like"/>
    <property type="match status" value="1"/>
</dbReference>
<reference evidence="2" key="1">
    <citation type="journal article" date="2015" name="Nature">
        <title>Complex archaea that bridge the gap between prokaryotes and eukaryotes.</title>
        <authorList>
            <person name="Spang A."/>
            <person name="Saw J.H."/>
            <person name="Jorgensen S.L."/>
            <person name="Zaremba-Niedzwiedzka K."/>
            <person name="Martijn J."/>
            <person name="Lind A.E."/>
            <person name="van Eijk R."/>
            <person name="Schleper C."/>
            <person name="Guy L."/>
            <person name="Ettema T.J."/>
        </authorList>
    </citation>
    <scope>NUCLEOTIDE SEQUENCE</scope>
</reference>
<evidence type="ECO:0000259" key="1">
    <source>
        <dbReference type="Pfam" id="PF13472"/>
    </source>
</evidence>
<proteinExistence type="predicted"/>
<dbReference type="GO" id="GO:0004622">
    <property type="term" value="F:phosphatidylcholine lysophospholipase activity"/>
    <property type="evidence" value="ECO:0007669"/>
    <property type="project" value="TreeGrafter"/>
</dbReference>
<dbReference type="EMBL" id="LAZR01000024">
    <property type="protein sequence ID" value="KKO04149.1"/>
    <property type="molecule type" value="Genomic_DNA"/>
</dbReference>
<dbReference type="AlphaFoldDB" id="A0A0F9YI62"/>
<dbReference type="Pfam" id="PF13472">
    <property type="entry name" value="Lipase_GDSL_2"/>
    <property type="match status" value="1"/>
</dbReference>
<gene>
    <name evidence="2" type="ORF">LCGC14_0090490</name>
</gene>